<accession>A0A2N5P6H2</accession>
<evidence type="ECO:0000256" key="1">
    <source>
        <dbReference type="ARBA" id="ARBA00022801"/>
    </source>
</evidence>
<dbReference type="InterPro" id="IPR029058">
    <property type="entry name" value="AB_hydrolase_fold"/>
</dbReference>
<gene>
    <name evidence="3" type="ORF">CDL26_14125</name>
</gene>
<dbReference type="EMBL" id="NIHS01000033">
    <property type="protein sequence ID" value="PLT70730.1"/>
    <property type="molecule type" value="Genomic_DNA"/>
</dbReference>
<evidence type="ECO:0000313" key="4">
    <source>
        <dbReference type="Proteomes" id="UP000234891"/>
    </source>
</evidence>
<reference evidence="3 4" key="1">
    <citation type="journal article" date="2017" name="Genome Med.">
        <title>A novel Ruminococcus gnavus clade enriched in inflammatory bowel disease patients.</title>
        <authorList>
            <person name="Hall A.B."/>
            <person name="Yassour M."/>
            <person name="Sauk J."/>
            <person name="Garner A."/>
            <person name="Jiang X."/>
            <person name="Arthur T."/>
            <person name="Lagoudas G.K."/>
            <person name="Vatanen T."/>
            <person name="Fornelos N."/>
            <person name="Wilson R."/>
            <person name="Bertha M."/>
            <person name="Cohen M."/>
            <person name="Garber J."/>
            <person name="Khalili H."/>
            <person name="Gevers D."/>
            <person name="Ananthakrishnan A.N."/>
            <person name="Kugathasan S."/>
            <person name="Lander E.S."/>
            <person name="Blainey P."/>
            <person name="Vlamakis H."/>
            <person name="Xavier R.J."/>
            <person name="Huttenhower C."/>
        </authorList>
    </citation>
    <scope>NUCLEOTIDE SEQUENCE [LARGE SCALE GENOMIC DNA]</scope>
    <source>
        <strain evidence="3 4">RJX1124</strain>
    </source>
</reference>
<organism evidence="3 4">
    <name type="scientific">Mediterraneibacter gnavus</name>
    <name type="common">Ruminococcus gnavus</name>
    <dbReference type="NCBI Taxonomy" id="33038"/>
    <lineage>
        <taxon>Bacteria</taxon>
        <taxon>Bacillati</taxon>
        <taxon>Bacillota</taxon>
        <taxon>Clostridia</taxon>
        <taxon>Lachnospirales</taxon>
        <taxon>Lachnospiraceae</taxon>
        <taxon>Mediterraneibacter</taxon>
    </lineage>
</organism>
<dbReference type="PANTHER" id="PTHR48081:SF6">
    <property type="entry name" value="PEPTIDASE S9 PROLYL OLIGOPEPTIDASE CATALYTIC DOMAIN-CONTAINING PROTEIN"/>
    <property type="match status" value="1"/>
</dbReference>
<dbReference type="Pfam" id="PF20434">
    <property type="entry name" value="BD-FAE"/>
    <property type="match status" value="1"/>
</dbReference>
<name>A0A2N5P6H2_MEDGN</name>
<dbReference type="Proteomes" id="UP000234891">
    <property type="component" value="Unassembled WGS sequence"/>
</dbReference>
<evidence type="ECO:0000259" key="2">
    <source>
        <dbReference type="Pfam" id="PF20434"/>
    </source>
</evidence>
<dbReference type="GO" id="GO:0016787">
    <property type="term" value="F:hydrolase activity"/>
    <property type="evidence" value="ECO:0007669"/>
    <property type="project" value="UniProtKB-KW"/>
</dbReference>
<feature type="domain" description="BD-FAE-like" evidence="2">
    <location>
        <begin position="31"/>
        <end position="128"/>
    </location>
</feature>
<protein>
    <recommendedName>
        <fullName evidence="2">BD-FAE-like domain-containing protein</fullName>
    </recommendedName>
</protein>
<evidence type="ECO:0000313" key="3">
    <source>
        <dbReference type="EMBL" id="PLT70730.1"/>
    </source>
</evidence>
<dbReference type="Gene3D" id="3.40.50.1820">
    <property type="entry name" value="alpha/beta hydrolase"/>
    <property type="match status" value="1"/>
</dbReference>
<sequence>MKMEKIVLNEERNVELTAYIQNVGGEFNNITKRPAVLVLPGGGYKFCSAREAELIALEYLKEGYQAFVLKYSVGKNATWPNPLNDYEKAMQLIRDRAQEWNIYEDKIAVVGFSAGGHLAACAATMAQNRPNAAILGYPVINGKTVRTCEKTAPDVLQSVDENTCPCFVFATRTDGVVPVENTIQFISALEKNAVSFETHIYGCGPHGLSTAGDSVLKPGTVMCSRVPHWVKDSIEWLRDMFGTFGNGTMTDPLCQPRINADEREYLSLDCTLKRLLCNRKSRHVIEMVVAQIAEDNEKNSHMVFNMEQLENMLPRVAFRQAPIFENMSEIRINEIERQLNQIKND</sequence>
<dbReference type="AlphaFoldDB" id="A0A2N5P6H2"/>
<proteinExistence type="predicted"/>
<dbReference type="InterPro" id="IPR049492">
    <property type="entry name" value="BD-FAE-like_dom"/>
</dbReference>
<dbReference type="PANTHER" id="PTHR48081">
    <property type="entry name" value="AB HYDROLASE SUPERFAMILY PROTEIN C4A8.06C"/>
    <property type="match status" value="1"/>
</dbReference>
<dbReference type="SUPFAM" id="SSF53474">
    <property type="entry name" value="alpha/beta-Hydrolases"/>
    <property type="match status" value="1"/>
</dbReference>
<dbReference type="RefSeq" id="WP_101871339.1">
    <property type="nucleotide sequence ID" value="NZ_NIHS01000033.1"/>
</dbReference>
<comment type="caution">
    <text evidence="3">The sequence shown here is derived from an EMBL/GenBank/DDBJ whole genome shotgun (WGS) entry which is preliminary data.</text>
</comment>
<keyword evidence="1" id="KW-0378">Hydrolase</keyword>
<dbReference type="InterPro" id="IPR050300">
    <property type="entry name" value="GDXG_lipolytic_enzyme"/>
</dbReference>